<dbReference type="EMBL" id="LT984815">
    <property type="protein sequence ID" value="SPD69112.1"/>
    <property type="molecule type" value="Genomic_DNA"/>
</dbReference>
<organism evidence="1">
    <name type="scientific">Cupriavidus taiwanensis</name>
    <dbReference type="NCBI Taxonomy" id="164546"/>
    <lineage>
        <taxon>Bacteria</taxon>
        <taxon>Pseudomonadati</taxon>
        <taxon>Pseudomonadota</taxon>
        <taxon>Betaproteobacteria</taxon>
        <taxon>Burkholderiales</taxon>
        <taxon>Burkholderiaceae</taxon>
        <taxon>Cupriavidus</taxon>
    </lineage>
</organism>
<dbReference type="Proteomes" id="UP000257016">
    <property type="component" value="Unassembled WGS sequence"/>
</dbReference>
<reference evidence="1 3" key="1">
    <citation type="submission" date="2018-01" db="EMBL/GenBank/DDBJ databases">
        <authorList>
            <person name="Clerissi C."/>
        </authorList>
    </citation>
    <scope>NUCLEOTIDE SEQUENCE</scope>
    <source>
        <strain evidence="1">Cupriavidus taiwanensis LMG 19430</strain>
        <strain evidence="2">Cupriavidus taiwanensis SWF 66322</strain>
        <plasmid evidence="2">CBM2636p</plasmid>
        <plasmid evidence="3">cbm2636p</plasmid>
    </source>
</reference>
<dbReference type="AlphaFoldDB" id="A0A375F828"/>
<dbReference type="EMBL" id="OFSN01000050">
    <property type="protein sequence ID" value="SOY77880.1"/>
    <property type="molecule type" value="Genomic_DNA"/>
</dbReference>
<evidence type="ECO:0000313" key="1">
    <source>
        <dbReference type="EMBL" id="SOY77880.1"/>
    </source>
</evidence>
<geneLocation type="plasmid" evidence="2">
    <name>CBM2636p</name>
</geneLocation>
<gene>
    <name evidence="1" type="ORF">CBM2586_P30012</name>
    <name evidence="2" type="ORF">CBM2636_P10023</name>
</gene>
<evidence type="ECO:0000313" key="2">
    <source>
        <dbReference type="EMBL" id="SPD69112.1"/>
    </source>
</evidence>
<geneLocation type="plasmid" evidence="3">
    <name>cbm2636p</name>
</geneLocation>
<sequence length="56" mass="6228">MFVSTGTSFVVTSTEAQLDSMKITQIAAVCIWIGDIRCPLFLLRSIDNNRDAHKRG</sequence>
<keyword evidence="2" id="KW-0614">Plasmid</keyword>
<accession>A0A375F828</accession>
<name>A0A375F828_9BURK</name>
<dbReference type="Proteomes" id="UP000254259">
    <property type="component" value="Plasmid CBM2636p"/>
</dbReference>
<proteinExistence type="predicted"/>
<protein>
    <submittedName>
        <fullName evidence="1">Uncharacterized protein</fullName>
    </submittedName>
</protein>
<evidence type="ECO:0000313" key="3">
    <source>
        <dbReference type="Proteomes" id="UP000254259"/>
    </source>
</evidence>